<dbReference type="EMBL" id="RXNU01000001">
    <property type="protein sequence ID" value="RTR40603.1"/>
    <property type="molecule type" value="Genomic_DNA"/>
</dbReference>
<gene>
    <name evidence="1" type="ORF">EKG38_01410</name>
</gene>
<reference evidence="1 2" key="1">
    <citation type="submission" date="2018-12" db="EMBL/GenBank/DDBJ databases">
        <authorList>
            <person name="Yu L."/>
        </authorList>
    </citation>
    <scope>NUCLEOTIDE SEQUENCE [LARGE SCALE GENOMIC DNA]</scope>
    <source>
        <strain evidence="1 2">HAW-EB2</strain>
    </source>
</reference>
<accession>A0A3S0J9C2</accession>
<organism evidence="1 2">
    <name type="scientific">Shewanella canadensis</name>
    <dbReference type="NCBI Taxonomy" id="271096"/>
    <lineage>
        <taxon>Bacteria</taxon>
        <taxon>Pseudomonadati</taxon>
        <taxon>Pseudomonadota</taxon>
        <taxon>Gammaproteobacteria</taxon>
        <taxon>Alteromonadales</taxon>
        <taxon>Shewanellaceae</taxon>
        <taxon>Shewanella</taxon>
    </lineage>
</organism>
<evidence type="ECO:0000313" key="1">
    <source>
        <dbReference type="EMBL" id="RTR40603.1"/>
    </source>
</evidence>
<proteinExistence type="predicted"/>
<evidence type="ECO:0000313" key="2">
    <source>
        <dbReference type="Proteomes" id="UP000267448"/>
    </source>
</evidence>
<dbReference type="AlphaFoldDB" id="A0A3S0J9C2"/>
<dbReference type="Proteomes" id="UP000267448">
    <property type="component" value="Unassembled WGS sequence"/>
</dbReference>
<protein>
    <submittedName>
        <fullName evidence="1">Uncharacterized protein</fullName>
    </submittedName>
</protein>
<name>A0A3S0J9C2_9GAMM</name>
<dbReference type="OrthoDB" id="6266322at2"/>
<keyword evidence="2" id="KW-1185">Reference proteome</keyword>
<comment type="caution">
    <text evidence="1">The sequence shown here is derived from an EMBL/GenBank/DDBJ whole genome shotgun (WGS) entry which is preliminary data.</text>
</comment>
<sequence length="107" mass="12463">MLCFNKELSKYNFSSMESMFMPQGEDKIIRNLEVKGKEAKDVYQISSGASNHFSTSQTEIQVGISDIHLGAKLQLEAIARRGWDELENITDRELRTKMSKLRHWRKR</sequence>